<dbReference type="RefSeq" id="WP_182411558.1">
    <property type="nucleotide sequence ID" value="NZ_CP055153.1"/>
</dbReference>
<reference evidence="1 2" key="1">
    <citation type="submission" date="2020-06" db="EMBL/GenBank/DDBJ databases">
        <authorList>
            <person name="Hwang Y.J."/>
        </authorList>
    </citation>
    <scope>NUCLEOTIDE SEQUENCE [LARGE SCALE GENOMIC DNA]</scope>
    <source>
        <strain evidence="1 2">KUDC8001</strain>
    </source>
</reference>
<sequence>MIDYYLETLYENDFTRIEWSKDHALIQLTFRQHPDAERFQNSYRLAIDTALRKDAHYWLTDAQKIKSMLPENQAWLVQNMMPLLKSNQIRKFAIVMAPECFVMTSPNKVYERPNSNNEPTSAGTIKVHFDLEAANNWLWSEL</sequence>
<protein>
    <recommendedName>
        <fullName evidence="3">STAS/SEC14 domain-containing protein</fullName>
    </recommendedName>
</protein>
<name>A0A7L7L9N6_9BACT</name>
<keyword evidence="2" id="KW-1185">Reference proteome</keyword>
<evidence type="ECO:0000313" key="2">
    <source>
        <dbReference type="Proteomes" id="UP000514509"/>
    </source>
</evidence>
<evidence type="ECO:0008006" key="3">
    <source>
        <dbReference type="Google" id="ProtNLM"/>
    </source>
</evidence>
<organism evidence="1 2">
    <name type="scientific">Adhaeribacter radiodurans</name>
    <dbReference type="NCBI Taxonomy" id="2745197"/>
    <lineage>
        <taxon>Bacteria</taxon>
        <taxon>Pseudomonadati</taxon>
        <taxon>Bacteroidota</taxon>
        <taxon>Cytophagia</taxon>
        <taxon>Cytophagales</taxon>
        <taxon>Hymenobacteraceae</taxon>
        <taxon>Adhaeribacter</taxon>
    </lineage>
</organism>
<dbReference type="KEGG" id="add:HUW48_14065"/>
<proteinExistence type="predicted"/>
<gene>
    <name evidence="1" type="ORF">HUW48_14065</name>
</gene>
<dbReference type="EMBL" id="CP055153">
    <property type="protein sequence ID" value="QMU29099.1"/>
    <property type="molecule type" value="Genomic_DNA"/>
</dbReference>
<evidence type="ECO:0000313" key="1">
    <source>
        <dbReference type="EMBL" id="QMU29099.1"/>
    </source>
</evidence>
<dbReference type="AlphaFoldDB" id="A0A7L7L9N6"/>
<reference evidence="1 2" key="2">
    <citation type="submission" date="2020-08" db="EMBL/GenBank/DDBJ databases">
        <title>Adhaeribacter dokdonensis sp. nov., isolated from the rhizosphere of Elymus tsukushiensis, a plant native to the Dokdo Islands, Republic of Korea.</title>
        <authorList>
            <person name="Ghim S.Y."/>
        </authorList>
    </citation>
    <scope>NUCLEOTIDE SEQUENCE [LARGE SCALE GENOMIC DNA]</scope>
    <source>
        <strain evidence="1 2">KUDC8001</strain>
    </source>
</reference>
<dbReference type="Proteomes" id="UP000514509">
    <property type="component" value="Chromosome"/>
</dbReference>
<accession>A0A7L7L9N6</accession>